<dbReference type="RefSeq" id="WP_133060440.1">
    <property type="nucleotide sequence ID" value="NZ_CBCSCN010000008.1"/>
</dbReference>
<sequence length="705" mass="78444">MPKPLGPVTTSTIQPLSEPTQKEGSGTTGTSQGKRVRAVQTQKTMPHNRSGKLELRRLGSKPLSERTVSSLPSSIGATNESTPSTSRAPVMAVLGITLDESLNQEEAESIIAEFGKGTSPVLDIHSEETIRLLSALNKTGQRLTLAPTLYKKALRECPELIWGRFVISENDIVSNHLSKNPPKIFLEHGTHPSSIMSSMLEILTDQPGHTQLCLEERQSYYEAMLVTAILNGYEDRSGDNSELTKKFEDIRKRGEVLDQSPDRIYADNPMINAELRASKREELLALAREVNPELTEQGLAITHYLSNPLNTLPELAHIGQKVMANFEAQAEKNGEPDTRFPHHYFDQEFTYDRLNDRTTDNIKEELLGISPRFSEVQHLALDKRSEGVFYPYPVMNRDGTSKMDTWIGQHKLHQSLALATGKDGKVSPQFLGFVEPARANQVVISHGSFRDHALSDNILHTKNVHDLQMALLRDKGLMDEEFQKKMFAASGTQLSLWQALFDRNCISPSADAYIGDHAIQHPCLSLGAPSSLYPLLSSQQISRSLTLFADQAPLETLAPLYQKLHPDAAVNTEENMRSALRTMAEQINAVEVAMISSNYKDLVKAGNETAPAFAERFESEGKGYRQQHPALKAIEMYGKVSNLHSCNFIGDEEMADLGKNVYESKVLRDENGEMMENADGSCYLLPDGHLITKDFTILYKVRSLS</sequence>
<keyword evidence="3" id="KW-1185">Reference proteome</keyword>
<dbReference type="EMBL" id="FWPT01000003">
    <property type="protein sequence ID" value="SMA43424.1"/>
    <property type="molecule type" value="Genomic_DNA"/>
</dbReference>
<name>A0A1X7AIC1_9GAMM</name>
<evidence type="ECO:0000313" key="2">
    <source>
        <dbReference type="EMBL" id="SMA43424.1"/>
    </source>
</evidence>
<feature type="compositionally biased region" description="Polar residues" evidence="1">
    <location>
        <begin position="8"/>
        <end position="47"/>
    </location>
</feature>
<proteinExistence type="predicted"/>
<organism evidence="2 3">
    <name type="scientific">Parendozoicomonas haliclonae</name>
    <dbReference type="NCBI Taxonomy" id="1960125"/>
    <lineage>
        <taxon>Bacteria</taxon>
        <taxon>Pseudomonadati</taxon>
        <taxon>Pseudomonadota</taxon>
        <taxon>Gammaproteobacteria</taxon>
        <taxon>Oceanospirillales</taxon>
        <taxon>Endozoicomonadaceae</taxon>
        <taxon>Parendozoicomonas</taxon>
    </lineage>
</organism>
<accession>A0A1X7AIC1</accession>
<gene>
    <name evidence="2" type="ORF">EHSB41UT_01583</name>
</gene>
<feature type="compositionally biased region" description="Polar residues" evidence="1">
    <location>
        <begin position="66"/>
        <end position="85"/>
    </location>
</feature>
<evidence type="ECO:0000256" key="1">
    <source>
        <dbReference type="SAM" id="MobiDB-lite"/>
    </source>
</evidence>
<dbReference type="OrthoDB" id="9830560at2"/>
<reference evidence="2 3" key="1">
    <citation type="submission" date="2017-03" db="EMBL/GenBank/DDBJ databases">
        <authorList>
            <person name="Afonso C.L."/>
            <person name="Miller P.J."/>
            <person name="Scott M.A."/>
            <person name="Spackman E."/>
            <person name="Goraichik I."/>
            <person name="Dimitrov K.M."/>
            <person name="Suarez D.L."/>
            <person name="Swayne D.E."/>
        </authorList>
    </citation>
    <scope>NUCLEOTIDE SEQUENCE [LARGE SCALE GENOMIC DNA]</scope>
    <source>
        <strain evidence="2">SB41UT1</strain>
    </source>
</reference>
<dbReference type="Proteomes" id="UP000196573">
    <property type="component" value="Unassembled WGS sequence"/>
</dbReference>
<dbReference type="AlphaFoldDB" id="A0A1X7AIC1"/>
<feature type="region of interest" description="Disordered" evidence="1">
    <location>
        <begin position="1"/>
        <end position="85"/>
    </location>
</feature>
<evidence type="ECO:0000313" key="3">
    <source>
        <dbReference type="Proteomes" id="UP000196573"/>
    </source>
</evidence>
<protein>
    <submittedName>
        <fullName evidence="2">Uncharacterized protein</fullName>
    </submittedName>
</protein>